<feature type="transmembrane region" description="Helical" evidence="10">
    <location>
        <begin position="327"/>
        <end position="347"/>
    </location>
</feature>
<dbReference type="PANTHER" id="PTHR43298">
    <property type="entry name" value="MULTIDRUG RESISTANCE PROTEIN NORM-RELATED"/>
    <property type="match status" value="1"/>
</dbReference>
<dbReference type="AlphaFoldDB" id="A0A517TZX2"/>
<feature type="transmembrane region" description="Helical" evidence="10">
    <location>
        <begin position="245"/>
        <end position="270"/>
    </location>
</feature>
<feature type="transmembrane region" description="Helical" evidence="10">
    <location>
        <begin position="61"/>
        <end position="86"/>
    </location>
</feature>
<feature type="transmembrane region" description="Helical" evidence="10">
    <location>
        <begin position="448"/>
        <end position="470"/>
    </location>
</feature>
<accession>A0A517TZX2</accession>
<evidence type="ECO:0000256" key="6">
    <source>
        <dbReference type="ARBA" id="ARBA00022989"/>
    </source>
</evidence>
<evidence type="ECO:0000256" key="4">
    <source>
        <dbReference type="ARBA" id="ARBA00022475"/>
    </source>
</evidence>
<feature type="transmembrane region" description="Helical" evidence="10">
    <location>
        <begin position="423"/>
        <end position="442"/>
    </location>
</feature>
<evidence type="ECO:0000256" key="7">
    <source>
        <dbReference type="ARBA" id="ARBA00023065"/>
    </source>
</evidence>
<dbReference type="Pfam" id="PF01554">
    <property type="entry name" value="MatE"/>
    <property type="match status" value="2"/>
</dbReference>
<feature type="transmembrane region" description="Helical" evidence="10">
    <location>
        <begin position="21"/>
        <end position="41"/>
    </location>
</feature>
<dbReference type="InterPro" id="IPR002528">
    <property type="entry name" value="MATE_fam"/>
</dbReference>
<dbReference type="GO" id="GO:0042910">
    <property type="term" value="F:xenobiotic transmembrane transporter activity"/>
    <property type="evidence" value="ECO:0007669"/>
    <property type="project" value="InterPro"/>
</dbReference>
<keyword evidence="5 10" id="KW-0812">Transmembrane</keyword>
<dbReference type="RefSeq" id="WP_145433657.1">
    <property type="nucleotide sequence ID" value="NZ_CP036339.1"/>
</dbReference>
<dbReference type="CDD" id="cd13133">
    <property type="entry name" value="MATE_like_7"/>
    <property type="match status" value="1"/>
</dbReference>
<dbReference type="PIRSF" id="PIRSF006603">
    <property type="entry name" value="DinF"/>
    <property type="match status" value="1"/>
</dbReference>
<evidence type="ECO:0000256" key="2">
    <source>
        <dbReference type="ARBA" id="ARBA00022448"/>
    </source>
</evidence>
<dbReference type="NCBIfam" id="TIGR00797">
    <property type="entry name" value="matE"/>
    <property type="match status" value="1"/>
</dbReference>
<feature type="transmembrane region" description="Helical" evidence="10">
    <location>
        <begin position="138"/>
        <end position="160"/>
    </location>
</feature>
<evidence type="ECO:0000256" key="8">
    <source>
        <dbReference type="ARBA" id="ARBA00023136"/>
    </source>
</evidence>
<evidence type="ECO:0000256" key="1">
    <source>
        <dbReference type="ARBA" id="ARBA00004651"/>
    </source>
</evidence>
<keyword evidence="2" id="KW-0813">Transport</keyword>
<dbReference type="Proteomes" id="UP000317909">
    <property type="component" value="Chromosome"/>
</dbReference>
<evidence type="ECO:0000313" key="12">
    <source>
        <dbReference type="Proteomes" id="UP000317909"/>
    </source>
</evidence>
<sequence length="494" mass="53581">MSNGSEMRESWWSRPAGVRDVLQIALPMVVTTLSWTLMNFIDSAILMRVSGTAMSAAYLAGIIWFAALSLFWGICSYSSTFVAQFFGDDQPDKIGPAVWQGVWLALSFSLLVPLAQLFAPTLFGLFDHEAELARLETIFFQILCYGAPGMLMAQSLECFYSGRGKTWVVMVVDAGAVVINLLLACVLVLGIGVESWGVAGAAWATVLAQWCRAGMYAGLALMPANRAAFNTADVKPDRQLLRRMIRFGGPSGVQMMLDVSGFAVFMMFVAEIGAAEAEATSLAFRISQVAFMPVWGFGMATAVLVGQKLGEDRPDLAVRAARTTLSLSMLYMGIISLVFVLAPRLFLQTFFTHGDVPAAAVTAEVSPGEATPQAAGEAEGKSAKVDVEAMTSYLMRFVAAYNMFDAAVIILVSILRGAGDTRFVMFVSCGMSFLMGLGTYMGVNKFDFSVYGAWWFIAIWVCALAVIYVARYRTGKWQAMRVIDQVHHAHGATA</sequence>
<feature type="transmembrane region" description="Helical" evidence="10">
    <location>
        <begin position="201"/>
        <end position="224"/>
    </location>
</feature>
<protein>
    <recommendedName>
        <fullName evidence="9">Multidrug-efflux transporter</fullName>
    </recommendedName>
</protein>
<keyword evidence="12" id="KW-1185">Reference proteome</keyword>
<evidence type="ECO:0000256" key="3">
    <source>
        <dbReference type="ARBA" id="ARBA00022449"/>
    </source>
</evidence>
<dbReference type="GO" id="GO:0005886">
    <property type="term" value="C:plasma membrane"/>
    <property type="evidence" value="ECO:0007669"/>
    <property type="project" value="UniProtKB-SubCell"/>
</dbReference>
<dbReference type="InterPro" id="IPR048279">
    <property type="entry name" value="MdtK-like"/>
</dbReference>
<comment type="subcellular location">
    <subcellularLocation>
        <location evidence="1">Cell membrane</location>
        <topology evidence="1">Multi-pass membrane protein</topology>
    </subcellularLocation>
</comment>
<dbReference type="GO" id="GO:0015297">
    <property type="term" value="F:antiporter activity"/>
    <property type="evidence" value="ECO:0007669"/>
    <property type="project" value="UniProtKB-KW"/>
</dbReference>
<reference evidence="11 12" key="1">
    <citation type="submission" date="2019-02" db="EMBL/GenBank/DDBJ databases">
        <title>Deep-cultivation of Planctomycetes and their phenomic and genomic characterization uncovers novel biology.</title>
        <authorList>
            <person name="Wiegand S."/>
            <person name="Jogler M."/>
            <person name="Boedeker C."/>
            <person name="Pinto D."/>
            <person name="Vollmers J."/>
            <person name="Rivas-Marin E."/>
            <person name="Kohn T."/>
            <person name="Peeters S.H."/>
            <person name="Heuer A."/>
            <person name="Rast P."/>
            <person name="Oberbeckmann S."/>
            <person name="Bunk B."/>
            <person name="Jeske O."/>
            <person name="Meyerdierks A."/>
            <person name="Storesund J.E."/>
            <person name="Kallscheuer N."/>
            <person name="Luecker S."/>
            <person name="Lage O.M."/>
            <person name="Pohl T."/>
            <person name="Merkel B.J."/>
            <person name="Hornburger P."/>
            <person name="Mueller R.-W."/>
            <person name="Bruemmer F."/>
            <person name="Labrenz M."/>
            <person name="Spormann A.M."/>
            <person name="Op den Camp H."/>
            <person name="Overmann J."/>
            <person name="Amann R."/>
            <person name="Jetten M.S.M."/>
            <person name="Mascher T."/>
            <person name="Medema M.H."/>
            <person name="Devos D.P."/>
            <person name="Kaster A.-K."/>
            <person name="Ovreas L."/>
            <person name="Rohde M."/>
            <person name="Galperin M.Y."/>
            <person name="Jogler C."/>
        </authorList>
    </citation>
    <scope>NUCLEOTIDE SEQUENCE [LARGE SCALE GENOMIC DNA]</scope>
    <source>
        <strain evidence="11 12">I41</strain>
    </source>
</reference>
<keyword evidence="8 10" id="KW-0472">Membrane</keyword>
<dbReference type="EMBL" id="CP036339">
    <property type="protein sequence ID" value="QDT73929.1"/>
    <property type="molecule type" value="Genomic_DNA"/>
</dbReference>
<name>A0A517TZX2_9BACT</name>
<dbReference type="OrthoDB" id="9805232at2"/>
<organism evidence="11 12">
    <name type="scientific">Lacipirellula limnantheis</name>
    <dbReference type="NCBI Taxonomy" id="2528024"/>
    <lineage>
        <taxon>Bacteria</taxon>
        <taxon>Pseudomonadati</taxon>
        <taxon>Planctomycetota</taxon>
        <taxon>Planctomycetia</taxon>
        <taxon>Pirellulales</taxon>
        <taxon>Lacipirellulaceae</taxon>
        <taxon>Lacipirellula</taxon>
    </lineage>
</organism>
<feature type="transmembrane region" description="Helical" evidence="10">
    <location>
        <begin position="393"/>
        <end position="416"/>
    </location>
</feature>
<evidence type="ECO:0000256" key="9">
    <source>
        <dbReference type="ARBA" id="ARBA00031636"/>
    </source>
</evidence>
<evidence type="ECO:0000256" key="10">
    <source>
        <dbReference type="SAM" id="Phobius"/>
    </source>
</evidence>
<dbReference type="PANTHER" id="PTHR43298:SF2">
    <property type="entry name" value="FMN_FAD EXPORTER YEEO-RELATED"/>
    <property type="match status" value="1"/>
</dbReference>
<keyword evidence="6 10" id="KW-1133">Transmembrane helix</keyword>
<keyword evidence="3" id="KW-0050">Antiport</keyword>
<keyword evidence="4" id="KW-1003">Cell membrane</keyword>
<feature type="transmembrane region" description="Helical" evidence="10">
    <location>
        <begin position="167"/>
        <end position="189"/>
    </location>
</feature>
<dbReference type="GO" id="GO:0006811">
    <property type="term" value="P:monoatomic ion transport"/>
    <property type="evidence" value="ECO:0007669"/>
    <property type="project" value="UniProtKB-KW"/>
</dbReference>
<feature type="transmembrane region" description="Helical" evidence="10">
    <location>
        <begin position="282"/>
        <end position="306"/>
    </location>
</feature>
<dbReference type="InterPro" id="IPR050222">
    <property type="entry name" value="MATE_MdtK"/>
</dbReference>
<gene>
    <name evidence="11" type="primary">norM</name>
    <name evidence="11" type="ORF">I41_31210</name>
</gene>
<evidence type="ECO:0000256" key="5">
    <source>
        <dbReference type="ARBA" id="ARBA00022692"/>
    </source>
</evidence>
<keyword evidence="7" id="KW-0406">Ion transport</keyword>
<evidence type="ECO:0000313" key="11">
    <source>
        <dbReference type="EMBL" id="QDT73929.1"/>
    </source>
</evidence>
<proteinExistence type="predicted"/>
<feature type="transmembrane region" description="Helical" evidence="10">
    <location>
        <begin position="98"/>
        <end position="118"/>
    </location>
</feature>
<dbReference type="KEGG" id="llh:I41_31210"/>